<evidence type="ECO:0000256" key="1">
    <source>
        <dbReference type="SAM" id="SignalP"/>
    </source>
</evidence>
<keyword evidence="3" id="KW-1185">Reference proteome</keyword>
<dbReference type="RefSeq" id="WP_192009939.1">
    <property type="nucleotide sequence ID" value="NZ_JACYTQ010000003.1"/>
</dbReference>
<comment type="caution">
    <text evidence="2">The sequence shown here is derived from an EMBL/GenBank/DDBJ whole genome shotgun (WGS) entry which is preliminary data.</text>
</comment>
<dbReference type="EMBL" id="JACYTQ010000003">
    <property type="protein sequence ID" value="MBD8489048.1"/>
    <property type="molecule type" value="Genomic_DNA"/>
</dbReference>
<evidence type="ECO:0000313" key="2">
    <source>
        <dbReference type="EMBL" id="MBD8489048.1"/>
    </source>
</evidence>
<gene>
    <name evidence="2" type="ORF">IFO69_09850</name>
</gene>
<dbReference type="Proteomes" id="UP000647133">
    <property type="component" value="Unassembled WGS sequence"/>
</dbReference>
<proteinExistence type="predicted"/>
<reference evidence="2 3" key="1">
    <citation type="submission" date="2020-09" db="EMBL/GenBank/DDBJ databases">
        <title>Echinicola sp. CAU 1574 isolated from sand of Sido Beach.</title>
        <authorList>
            <person name="Kim W."/>
        </authorList>
    </citation>
    <scope>NUCLEOTIDE SEQUENCE [LARGE SCALE GENOMIC DNA]</scope>
    <source>
        <strain evidence="2 3">CAU 1574</strain>
    </source>
</reference>
<protein>
    <submittedName>
        <fullName evidence="2">Uncharacterized protein</fullName>
    </submittedName>
</protein>
<sequence>MKTIISLTLLFALVLQLANAQEERPIYTVAYNHAPDGFNYPLIGFVNHAVGDHKGAQIGFVNTNGGDFSGAQISFLNTTGGDLDGAQISFVNVTAGGYSGSQIGFINTAVKESSGAQIGFVNTLVKESSGTQIGFVNTAAQYLGGAQIGFVNINPAKVDGAQIGFVNMTKSLESLQLGFLNYADSLKDNGVPIGLLSIVRKGGYKAIEFGFTEMHPVNASFKIGVPKLYTTFNASYNPDLKDEFALGGGFGSILAMGNVFYVNPEAIFQNQVGSNNDMVRLSLNLGIALSQKIHLVVGPSATWVQSDKYNEYVEPNFYFRRDTFDENDELFLGINAALRYNFSY</sequence>
<keyword evidence="1" id="KW-0732">Signal</keyword>
<organism evidence="2 3">
    <name type="scientific">Echinicola arenosa</name>
    <dbReference type="NCBI Taxonomy" id="2774144"/>
    <lineage>
        <taxon>Bacteria</taxon>
        <taxon>Pseudomonadati</taxon>
        <taxon>Bacteroidota</taxon>
        <taxon>Cytophagia</taxon>
        <taxon>Cytophagales</taxon>
        <taxon>Cyclobacteriaceae</taxon>
        <taxon>Echinicola</taxon>
    </lineage>
</organism>
<accession>A0ABR9AMG7</accession>
<feature type="chain" id="PRO_5045165123" evidence="1">
    <location>
        <begin position="21"/>
        <end position="344"/>
    </location>
</feature>
<evidence type="ECO:0000313" key="3">
    <source>
        <dbReference type="Proteomes" id="UP000647133"/>
    </source>
</evidence>
<name>A0ABR9AMG7_9BACT</name>
<feature type="signal peptide" evidence="1">
    <location>
        <begin position="1"/>
        <end position="20"/>
    </location>
</feature>